<organism evidence="11">
    <name type="scientific">hydrothermal vent metagenome</name>
    <dbReference type="NCBI Taxonomy" id="652676"/>
    <lineage>
        <taxon>unclassified sequences</taxon>
        <taxon>metagenomes</taxon>
        <taxon>ecological metagenomes</taxon>
    </lineage>
</organism>
<evidence type="ECO:0000256" key="3">
    <source>
        <dbReference type="ARBA" id="ARBA00022475"/>
    </source>
</evidence>
<dbReference type="EMBL" id="UOFM01000301">
    <property type="protein sequence ID" value="VAW79292.1"/>
    <property type="molecule type" value="Genomic_DNA"/>
</dbReference>
<accession>A0A3B0YVC7</accession>
<keyword evidence="11" id="KW-0282">Flagellum</keyword>
<dbReference type="CDD" id="cd07185">
    <property type="entry name" value="OmpA_C-like"/>
    <property type="match status" value="1"/>
</dbReference>
<dbReference type="PANTHER" id="PTHR30329">
    <property type="entry name" value="STATOR ELEMENT OF FLAGELLAR MOTOR COMPLEX"/>
    <property type="match status" value="1"/>
</dbReference>
<reference evidence="11" key="1">
    <citation type="submission" date="2018-06" db="EMBL/GenBank/DDBJ databases">
        <authorList>
            <person name="Zhirakovskaya E."/>
        </authorList>
    </citation>
    <scope>NUCLEOTIDE SEQUENCE</scope>
</reference>
<feature type="coiled-coil region" evidence="7">
    <location>
        <begin position="102"/>
        <end position="144"/>
    </location>
</feature>
<evidence type="ECO:0000256" key="2">
    <source>
        <dbReference type="ARBA" id="ARBA00008914"/>
    </source>
</evidence>
<keyword evidence="11" id="KW-0966">Cell projection</keyword>
<dbReference type="PROSITE" id="PS51123">
    <property type="entry name" value="OMPA_2"/>
    <property type="match status" value="1"/>
</dbReference>
<evidence type="ECO:0000259" key="10">
    <source>
        <dbReference type="PROSITE" id="PS51123"/>
    </source>
</evidence>
<feature type="transmembrane region" description="Helical" evidence="9">
    <location>
        <begin position="20"/>
        <end position="37"/>
    </location>
</feature>
<dbReference type="InterPro" id="IPR036737">
    <property type="entry name" value="OmpA-like_sf"/>
</dbReference>
<dbReference type="NCBIfam" id="NF006541">
    <property type="entry name" value="PRK09038.1"/>
    <property type="match status" value="1"/>
</dbReference>
<keyword evidence="11" id="KW-0969">Cilium</keyword>
<keyword evidence="3" id="KW-1003">Cell membrane</keyword>
<feature type="region of interest" description="Disordered" evidence="8">
    <location>
        <begin position="296"/>
        <end position="318"/>
    </location>
</feature>
<dbReference type="SUPFAM" id="SSF103088">
    <property type="entry name" value="OmpA-like"/>
    <property type="match status" value="1"/>
</dbReference>
<keyword evidence="5 9" id="KW-1133">Transmembrane helix</keyword>
<evidence type="ECO:0000256" key="8">
    <source>
        <dbReference type="SAM" id="MobiDB-lite"/>
    </source>
</evidence>
<evidence type="ECO:0000256" key="1">
    <source>
        <dbReference type="ARBA" id="ARBA00004162"/>
    </source>
</evidence>
<evidence type="ECO:0000256" key="7">
    <source>
        <dbReference type="SAM" id="Coils"/>
    </source>
</evidence>
<dbReference type="InterPro" id="IPR025713">
    <property type="entry name" value="MotB-like_N_dom"/>
</dbReference>
<keyword evidence="7" id="KW-0175">Coiled coil</keyword>
<evidence type="ECO:0000256" key="9">
    <source>
        <dbReference type="SAM" id="Phobius"/>
    </source>
</evidence>
<gene>
    <name evidence="11" type="ORF">MNBD_GAMMA14-2669</name>
</gene>
<dbReference type="PANTHER" id="PTHR30329:SF20">
    <property type="entry name" value="EXPORTED PROTEIN"/>
    <property type="match status" value="1"/>
</dbReference>
<evidence type="ECO:0000256" key="5">
    <source>
        <dbReference type="ARBA" id="ARBA00022989"/>
    </source>
</evidence>
<dbReference type="Pfam" id="PF13677">
    <property type="entry name" value="MotB_plug"/>
    <property type="match status" value="1"/>
</dbReference>
<dbReference type="GO" id="GO:0005886">
    <property type="term" value="C:plasma membrane"/>
    <property type="evidence" value="ECO:0007669"/>
    <property type="project" value="UniProtKB-SubCell"/>
</dbReference>
<evidence type="ECO:0000313" key="11">
    <source>
        <dbReference type="EMBL" id="VAW79292.1"/>
    </source>
</evidence>
<feature type="domain" description="OmpA-like" evidence="10">
    <location>
        <begin position="161"/>
        <end position="281"/>
    </location>
</feature>
<sequence>MARKKRIEEPVNHERWLVSYADFITLLFAFFVVMYSISSVNEGKYRVLSDSMVAAFSDPARSLEPIQVGDLMRSPLQSETPVDRNKPVIELFRIPLPERDIRKKLDKKLKEARDKAKREAEEKKAAQENKIDAAAEALADSIEKAMSDLVDAGLINVRRDKRWIEVEIKSSILFGSGHAGLAPGSEPVLRKLAEKLAPLNNTIHVEGFTDNIPIDNFEFRSNWELSAARAASVVHLFTRLGVKPERMAAIGYGQYRPIVSNDTPEGRARNRRVVLVIMSGADPRTSQAMEHLQVERDVTRAPVPPEPASNQPADSDVP</sequence>
<feature type="compositionally biased region" description="Polar residues" evidence="8">
    <location>
        <begin position="308"/>
        <end position="318"/>
    </location>
</feature>
<comment type="similarity">
    <text evidence="2">Belongs to the MotB family.</text>
</comment>
<protein>
    <submittedName>
        <fullName evidence="11">Flagellar motor rotation protein MotB</fullName>
    </submittedName>
</protein>
<comment type="subcellular location">
    <subcellularLocation>
        <location evidence="1">Cell membrane</location>
        <topology evidence="1">Single-pass membrane protein</topology>
    </subcellularLocation>
</comment>
<dbReference type="AlphaFoldDB" id="A0A3B0YVC7"/>
<dbReference type="InterPro" id="IPR006665">
    <property type="entry name" value="OmpA-like"/>
</dbReference>
<name>A0A3B0YVC7_9ZZZZ</name>
<keyword evidence="4 9" id="KW-0812">Transmembrane</keyword>
<dbReference type="Gene3D" id="3.30.1330.60">
    <property type="entry name" value="OmpA-like domain"/>
    <property type="match status" value="1"/>
</dbReference>
<evidence type="ECO:0000256" key="6">
    <source>
        <dbReference type="ARBA" id="ARBA00023136"/>
    </source>
</evidence>
<evidence type="ECO:0000256" key="4">
    <source>
        <dbReference type="ARBA" id="ARBA00022692"/>
    </source>
</evidence>
<dbReference type="InterPro" id="IPR050330">
    <property type="entry name" value="Bact_OuterMem_StrucFunc"/>
</dbReference>
<dbReference type="Pfam" id="PF00691">
    <property type="entry name" value="OmpA"/>
    <property type="match status" value="1"/>
</dbReference>
<keyword evidence="6 9" id="KW-0472">Membrane</keyword>
<proteinExistence type="inferred from homology"/>